<reference evidence="1" key="1">
    <citation type="submission" date="2018-02" db="EMBL/GenBank/DDBJ databases">
        <title>Rhizophora mucronata_Transcriptome.</title>
        <authorList>
            <person name="Meera S.P."/>
            <person name="Sreeshan A."/>
            <person name="Augustine A."/>
        </authorList>
    </citation>
    <scope>NUCLEOTIDE SEQUENCE</scope>
    <source>
        <tissue evidence="1">Leaf</tissue>
    </source>
</reference>
<dbReference type="AlphaFoldDB" id="A0A2P2PYJ9"/>
<sequence>MLISPSIVKISEIARLLYLHVTIYC</sequence>
<dbReference type="EMBL" id="GGEC01079324">
    <property type="protein sequence ID" value="MBX59808.1"/>
    <property type="molecule type" value="Transcribed_RNA"/>
</dbReference>
<proteinExistence type="predicted"/>
<protein>
    <submittedName>
        <fullName evidence="1">Uncharacterized protein</fullName>
    </submittedName>
</protein>
<accession>A0A2P2PYJ9</accession>
<organism evidence="1">
    <name type="scientific">Rhizophora mucronata</name>
    <name type="common">Asiatic mangrove</name>
    <dbReference type="NCBI Taxonomy" id="61149"/>
    <lineage>
        <taxon>Eukaryota</taxon>
        <taxon>Viridiplantae</taxon>
        <taxon>Streptophyta</taxon>
        <taxon>Embryophyta</taxon>
        <taxon>Tracheophyta</taxon>
        <taxon>Spermatophyta</taxon>
        <taxon>Magnoliopsida</taxon>
        <taxon>eudicotyledons</taxon>
        <taxon>Gunneridae</taxon>
        <taxon>Pentapetalae</taxon>
        <taxon>rosids</taxon>
        <taxon>fabids</taxon>
        <taxon>Malpighiales</taxon>
        <taxon>Rhizophoraceae</taxon>
        <taxon>Rhizophora</taxon>
    </lineage>
</organism>
<evidence type="ECO:0000313" key="1">
    <source>
        <dbReference type="EMBL" id="MBX59808.1"/>
    </source>
</evidence>
<name>A0A2P2PYJ9_RHIMU</name>